<accession>A0A316IFU7</accession>
<dbReference type="InterPro" id="IPR003462">
    <property type="entry name" value="ODC_Mu_crystall"/>
</dbReference>
<dbReference type="EMBL" id="QGHB01000005">
    <property type="protein sequence ID" value="PWK86142.1"/>
    <property type="molecule type" value="Genomic_DNA"/>
</dbReference>
<dbReference type="SUPFAM" id="SSF51735">
    <property type="entry name" value="NAD(P)-binding Rossmann-fold domains"/>
    <property type="match status" value="1"/>
</dbReference>
<dbReference type="PANTHER" id="PTHR13812">
    <property type="entry name" value="KETIMINE REDUCTASE MU-CRYSTALLIN"/>
    <property type="match status" value="1"/>
</dbReference>
<dbReference type="AlphaFoldDB" id="A0A316IFU7"/>
<organism evidence="1 2">
    <name type="scientific">Lentzea atacamensis</name>
    <dbReference type="NCBI Taxonomy" id="531938"/>
    <lineage>
        <taxon>Bacteria</taxon>
        <taxon>Bacillati</taxon>
        <taxon>Actinomycetota</taxon>
        <taxon>Actinomycetes</taxon>
        <taxon>Pseudonocardiales</taxon>
        <taxon>Pseudonocardiaceae</taxon>
        <taxon>Lentzea</taxon>
    </lineage>
</organism>
<dbReference type="InterPro" id="IPR036291">
    <property type="entry name" value="NAD(P)-bd_dom_sf"/>
</dbReference>
<dbReference type="PANTHER" id="PTHR13812:SF19">
    <property type="entry name" value="KETIMINE REDUCTASE MU-CRYSTALLIN"/>
    <property type="match status" value="1"/>
</dbReference>
<gene>
    <name evidence="1" type="ORF">C8D88_105185</name>
</gene>
<dbReference type="PIRSF" id="PIRSF001439">
    <property type="entry name" value="CryM"/>
    <property type="match status" value="1"/>
</dbReference>
<comment type="caution">
    <text evidence="1">The sequence shown here is derived from an EMBL/GenBank/DDBJ whole genome shotgun (WGS) entry which is preliminary data.</text>
</comment>
<dbReference type="Proteomes" id="UP000246005">
    <property type="component" value="Unassembled WGS sequence"/>
</dbReference>
<dbReference type="Gene3D" id="3.40.50.720">
    <property type="entry name" value="NAD(P)-binding Rossmann-like Domain"/>
    <property type="match status" value="1"/>
</dbReference>
<proteinExistence type="predicted"/>
<evidence type="ECO:0000313" key="2">
    <source>
        <dbReference type="Proteomes" id="UP000246005"/>
    </source>
</evidence>
<name>A0A316IFU7_9PSEU</name>
<sequence>MAVVLGAGDVEVDLPRLAVELTEALRAGSAGPVGAAGPAGPGQRVRVPVTPDVTAMILVPGLAPGIPAYTVKVHAKNPNRSPAITGVICLHDLETGDLLALIDSAGLTALRTGLGGALGAHLLARPDARTVTVIGAGAQGRAQLEALAALRPIDSVEVRDTNPAAEVEFVAWAAGLGITAVAGDASGGVGEIVLMATWSREPVLHRVPPGTHVTSLGADEPGKAELAPELLAGALVVVDDAGLAHVAADTTIGAVLRGEHAGRSSADQVTVYSPAGLPMQDLVIAWHVYRNACRKSPAVFDVGMSRR</sequence>
<dbReference type="Gene3D" id="3.30.1780.10">
    <property type="entry name" value="ornithine cyclodeaminase, domain 1"/>
    <property type="match status" value="1"/>
</dbReference>
<protein>
    <submittedName>
        <fullName evidence="1">Ornithine cyclodeaminase</fullName>
    </submittedName>
</protein>
<evidence type="ECO:0000313" key="1">
    <source>
        <dbReference type="EMBL" id="PWK86142.1"/>
    </source>
</evidence>
<dbReference type="InterPro" id="IPR023401">
    <property type="entry name" value="ODC_N"/>
</dbReference>
<reference evidence="1 2" key="1">
    <citation type="submission" date="2018-05" db="EMBL/GenBank/DDBJ databases">
        <title>Genomic Encyclopedia of Type Strains, Phase IV (KMG-IV): sequencing the most valuable type-strain genomes for metagenomic binning, comparative biology and taxonomic classification.</title>
        <authorList>
            <person name="Goeker M."/>
        </authorList>
    </citation>
    <scope>NUCLEOTIDE SEQUENCE [LARGE SCALE GENOMIC DNA]</scope>
    <source>
        <strain evidence="1 2">DSM 45480</strain>
    </source>
</reference>
<dbReference type="GO" id="GO:0005737">
    <property type="term" value="C:cytoplasm"/>
    <property type="evidence" value="ECO:0007669"/>
    <property type="project" value="TreeGrafter"/>
</dbReference>
<dbReference type="Pfam" id="PF02423">
    <property type="entry name" value="OCD_Mu_crystall"/>
    <property type="match status" value="1"/>
</dbReference>
<dbReference type="RefSeq" id="WP_109637292.1">
    <property type="nucleotide sequence ID" value="NZ_QGHB01000005.1"/>
</dbReference>